<organism evidence="2 3">
    <name type="scientific">Streptosporangium lutulentum</name>
    <dbReference type="NCBI Taxonomy" id="1461250"/>
    <lineage>
        <taxon>Bacteria</taxon>
        <taxon>Bacillati</taxon>
        <taxon>Actinomycetota</taxon>
        <taxon>Actinomycetes</taxon>
        <taxon>Streptosporangiales</taxon>
        <taxon>Streptosporangiaceae</taxon>
        <taxon>Streptosporangium</taxon>
    </lineage>
</organism>
<name>A0ABT9Q5A1_9ACTN</name>
<dbReference type="EMBL" id="JAUSQU010000001">
    <property type="protein sequence ID" value="MDP9841916.1"/>
    <property type="molecule type" value="Genomic_DNA"/>
</dbReference>
<feature type="region of interest" description="Disordered" evidence="1">
    <location>
        <begin position="1"/>
        <end position="111"/>
    </location>
</feature>
<gene>
    <name evidence="2" type="ORF">J2853_001127</name>
</gene>
<accession>A0ABT9Q5A1</accession>
<dbReference type="Proteomes" id="UP001225356">
    <property type="component" value="Unassembled WGS sequence"/>
</dbReference>
<proteinExistence type="predicted"/>
<protein>
    <submittedName>
        <fullName evidence="2">Uncharacterized protein</fullName>
    </submittedName>
</protein>
<evidence type="ECO:0000313" key="3">
    <source>
        <dbReference type="Proteomes" id="UP001225356"/>
    </source>
</evidence>
<feature type="compositionally biased region" description="Pro residues" evidence="1">
    <location>
        <begin position="101"/>
        <end position="110"/>
    </location>
</feature>
<comment type="caution">
    <text evidence="2">The sequence shown here is derived from an EMBL/GenBank/DDBJ whole genome shotgun (WGS) entry which is preliminary data.</text>
</comment>
<feature type="compositionally biased region" description="Low complexity" evidence="1">
    <location>
        <begin position="40"/>
        <end position="59"/>
    </location>
</feature>
<reference evidence="2 3" key="1">
    <citation type="submission" date="2023-07" db="EMBL/GenBank/DDBJ databases">
        <title>Sequencing the genomes of 1000 actinobacteria strains.</title>
        <authorList>
            <person name="Klenk H.-P."/>
        </authorList>
    </citation>
    <scope>NUCLEOTIDE SEQUENCE [LARGE SCALE GENOMIC DNA]</scope>
    <source>
        <strain evidence="2 3">DSM 46740</strain>
    </source>
</reference>
<evidence type="ECO:0000313" key="2">
    <source>
        <dbReference type="EMBL" id="MDP9841916.1"/>
    </source>
</evidence>
<sequence length="145" mass="15413">MTSSHPARSHCARALSVSHASRASSRPTAPSRVLCGIRPSVTTSATVMSTSADTSWATTARRRATSRRGSSLSRHRSSRTVPAFGGSRPARTRSKVDFPHPLGPSRPVKPPRGMAIVIPSMMGAPPAAHTTSWVSKLMIRRSFGA</sequence>
<feature type="compositionally biased region" description="Low complexity" evidence="1">
    <location>
        <begin position="18"/>
        <end position="32"/>
    </location>
</feature>
<keyword evidence="3" id="KW-1185">Reference proteome</keyword>
<evidence type="ECO:0000256" key="1">
    <source>
        <dbReference type="SAM" id="MobiDB-lite"/>
    </source>
</evidence>